<dbReference type="GO" id="GO:0030833">
    <property type="term" value="P:regulation of actin filament polymerization"/>
    <property type="evidence" value="ECO:0007669"/>
    <property type="project" value="TreeGrafter"/>
</dbReference>
<sequence length="738" mass="83286">MSIDLDTNRNSVLQAFNDVVSDKKATDWALFGYEGQSNVLKVVGTGEDGLEELAEDLNSSKIMYAAVRVIDPNTTRPKIILINWQGEGAPTVRKGTCARHLHDIHKLLRGVHVTVNARTEEEVEPDVIMAAVLKASATTYNFNERSEMSDKTTPVLMPSGANGPAVAYGDGSQIFPSIKPKHKMKPDLGTNYKRTNPLAEIDSKSRNKFWEEQEAEERRRKTEEQLRKEEEIKKLERERKQRELTDAQHREQLTRERNARILAERKAEQNADHHLAAHRDQKWQQELESQHHEEAERAKRAEIMRLERKKEAEALIGRRTHSTRDMFESGITNNKQTTDRNRPPPRRLKEFKPVNSQTREEGKENNSRAPTRGVAARWPPVSSEPREPVVTPPHRRGDAMLPIMSSEKTSTPAQDMIIAQSSPPAPPAKLPPASQHSHTEINNSGSVRQLLRDGIPARPASDDEETLNEWDDCAQDLHHNKSHHEAPVHNTNNLQVHLSSQPSLQQHQYQYQQQQSLNLSPHHLSSLHSTLPHQDDHETLQVSSNFTQQQQQRQSSLNQGPHYQSSLHSTSPHQDDPETFQVPSNFTNGDEASQIYENTVVDTFKTHHHNGAQERHTYGHTDHSSNIKSSNNANNAYETDAHQNSSTTPGAAPGTTPAVGMVYEVDGMEYQILPEHGLCARALYDYQAADDTEITFDPAEIITNIDQIDEGWWQGVGPDGMFGLFPANYVELINQSPV</sequence>
<dbReference type="SMART" id="SM00326">
    <property type="entry name" value="SH3"/>
    <property type="match status" value="1"/>
</dbReference>
<feature type="region of interest" description="Disordered" evidence="10">
    <location>
        <begin position="267"/>
        <end position="297"/>
    </location>
</feature>
<feature type="region of interest" description="Disordered" evidence="10">
    <location>
        <begin position="613"/>
        <end position="656"/>
    </location>
</feature>
<dbReference type="CDD" id="cd11960">
    <property type="entry name" value="SH3_Abp1_eu"/>
    <property type="match status" value="1"/>
</dbReference>
<dbReference type="Proteomes" id="UP001445076">
    <property type="component" value="Unassembled WGS sequence"/>
</dbReference>
<feature type="compositionally biased region" description="Polar residues" evidence="10">
    <location>
        <begin position="561"/>
        <end position="572"/>
    </location>
</feature>
<dbReference type="Gene3D" id="3.40.20.10">
    <property type="entry name" value="Severin"/>
    <property type="match status" value="1"/>
</dbReference>
<evidence type="ECO:0000256" key="1">
    <source>
        <dbReference type="ARBA" id="ARBA00004245"/>
    </source>
</evidence>
<feature type="compositionally biased region" description="Basic and acidic residues" evidence="10">
    <location>
        <begin position="337"/>
        <end position="366"/>
    </location>
</feature>
<dbReference type="GO" id="GO:0098974">
    <property type="term" value="P:postsynaptic actin cytoskeleton organization"/>
    <property type="evidence" value="ECO:0007669"/>
    <property type="project" value="TreeGrafter"/>
</dbReference>
<evidence type="ECO:0000313" key="14">
    <source>
        <dbReference type="Proteomes" id="UP001445076"/>
    </source>
</evidence>
<dbReference type="PROSITE" id="PS51263">
    <property type="entry name" value="ADF_H"/>
    <property type="match status" value="1"/>
</dbReference>
<dbReference type="CDD" id="cd11281">
    <property type="entry name" value="ADF_drebrin_like"/>
    <property type="match status" value="1"/>
</dbReference>
<evidence type="ECO:0000256" key="9">
    <source>
        <dbReference type="SAM" id="Coils"/>
    </source>
</evidence>
<feature type="compositionally biased region" description="Low complexity" evidence="10">
    <location>
        <begin position="647"/>
        <end position="656"/>
    </location>
</feature>
<feature type="region of interest" description="Disordered" evidence="10">
    <location>
        <begin position="177"/>
        <end position="206"/>
    </location>
</feature>
<keyword evidence="7" id="KW-0206">Cytoskeleton</keyword>
<reference evidence="13 14" key="1">
    <citation type="journal article" date="2024" name="BMC Genomics">
        <title>Genome assembly of redclaw crayfish (Cherax quadricarinatus) provides insights into its immune adaptation and hypoxia tolerance.</title>
        <authorList>
            <person name="Liu Z."/>
            <person name="Zheng J."/>
            <person name="Li H."/>
            <person name="Fang K."/>
            <person name="Wang S."/>
            <person name="He J."/>
            <person name="Zhou D."/>
            <person name="Weng S."/>
            <person name="Chi M."/>
            <person name="Gu Z."/>
            <person name="He J."/>
            <person name="Li F."/>
            <person name="Wang M."/>
        </authorList>
    </citation>
    <scope>NUCLEOTIDE SEQUENCE [LARGE SCALE GENOMIC DNA]</scope>
    <source>
        <strain evidence="13">ZL_2023a</strain>
    </source>
</reference>
<comment type="caution">
    <text evidence="13">The sequence shown here is derived from an EMBL/GenBank/DDBJ whole genome shotgun (WGS) entry which is preliminary data.</text>
</comment>
<feature type="domain" description="SH3" evidence="11">
    <location>
        <begin position="675"/>
        <end position="735"/>
    </location>
</feature>
<comment type="subcellular location">
    <subcellularLocation>
        <location evidence="1">Cytoplasm</location>
        <location evidence="1">Cytoskeleton</location>
    </subcellularLocation>
</comment>
<keyword evidence="4" id="KW-0963">Cytoplasm</keyword>
<proteinExistence type="inferred from homology"/>
<dbReference type="FunFam" id="2.30.30.40:FF:000046">
    <property type="entry name" value="Drebrin-like protein isoform B"/>
    <property type="match status" value="1"/>
</dbReference>
<dbReference type="PANTHER" id="PTHR10829:SF25">
    <property type="entry name" value="DREBRIN-LIKE PROTEIN"/>
    <property type="match status" value="1"/>
</dbReference>
<evidence type="ECO:0000259" key="12">
    <source>
        <dbReference type="PROSITE" id="PS51263"/>
    </source>
</evidence>
<feature type="compositionally biased region" description="Low complexity" evidence="10">
    <location>
        <begin position="626"/>
        <end position="636"/>
    </location>
</feature>
<dbReference type="AlphaFoldDB" id="A0AAW0WRK3"/>
<organism evidence="13 14">
    <name type="scientific">Cherax quadricarinatus</name>
    <name type="common">Australian red claw crayfish</name>
    <dbReference type="NCBI Taxonomy" id="27406"/>
    <lineage>
        <taxon>Eukaryota</taxon>
        <taxon>Metazoa</taxon>
        <taxon>Ecdysozoa</taxon>
        <taxon>Arthropoda</taxon>
        <taxon>Crustacea</taxon>
        <taxon>Multicrustacea</taxon>
        <taxon>Malacostraca</taxon>
        <taxon>Eumalacostraca</taxon>
        <taxon>Eucarida</taxon>
        <taxon>Decapoda</taxon>
        <taxon>Pleocyemata</taxon>
        <taxon>Astacidea</taxon>
        <taxon>Parastacoidea</taxon>
        <taxon>Parastacidae</taxon>
        <taxon>Cherax</taxon>
    </lineage>
</organism>
<feature type="compositionally biased region" description="Basic and acidic residues" evidence="10">
    <location>
        <begin position="613"/>
        <end position="625"/>
    </location>
</feature>
<evidence type="ECO:0008006" key="15">
    <source>
        <dbReference type="Google" id="ProtNLM"/>
    </source>
</evidence>
<dbReference type="InterPro" id="IPR029006">
    <property type="entry name" value="ADF-H/Gelsolin-like_dom_sf"/>
</dbReference>
<keyword evidence="5 9" id="KW-0175">Coiled coil</keyword>
<accession>A0AAW0WRK3</accession>
<dbReference type="GO" id="GO:0030425">
    <property type="term" value="C:dendrite"/>
    <property type="evidence" value="ECO:0007669"/>
    <property type="project" value="TreeGrafter"/>
</dbReference>
<dbReference type="GO" id="GO:0030427">
    <property type="term" value="C:site of polarized growth"/>
    <property type="evidence" value="ECO:0007669"/>
    <property type="project" value="TreeGrafter"/>
</dbReference>
<dbReference type="GO" id="GO:0048812">
    <property type="term" value="P:neuron projection morphogenesis"/>
    <property type="evidence" value="ECO:0007669"/>
    <property type="project" value="TreeGrafter"/>
</dbReference>
<feature type="region of interest" description="Disordered" evidence="10">
    <location>
        <begin position="418"/>
        <end position="449"/>
    </location>
</feature>
<dbReference type="InterPro" id="IPR002108">
    <property type="entry name" value="ADF-H"/>
</dbReference>
<evidence type="ECO:0000256" key="7">
    <source>
        <dbReference type="ARBA" id="ARBA00023212"/>
    </source>
</evidence>
<evidence type="ECO:0000313" key="13">
    <source>
        <dbReference type="EMBL" id="KAK8730584.1"/>
    </source>
</evidence>
<dbReference type="SMART" id="SM00102">
    <property type="entry name" value="ADF"/>
    <property type="match status" value="1"/>
</dbReference>
<dbReference type="PANTHER" id="PTHR10829">
    <property type="entry name" value="CORTACTIN AND DREBRIN"/>
    <property type="match status" value="1"/>
</dbReference>
<dbReference type="InterPro" id="IPR035717">
    <property type="entry name" value="Drebrin-like_SH3"/>
</dbReference>
<dbReference type="GO" id="GO:0051015">
    <property type="term" value="F:actin filament binding"/>
    <property type="evidence" value="ECO:0007669"/>
    <property type="project" value="TreeGrafter"/>
</dbReference>
<evidence type="ECO:0000256" key="8">
    <source>
        <dbReference type="PROSITE-ProRule" id="PRU00192"/>
    </source>
</evidence>
<evidence type="ECO:0000256" key="2">
    <source>
        <dbReference type="ARBA" id="ARBA00011039"/>
    </source>
</evidence>
<feature type="coiled-coil region" evidence="9">
    <location>
        <begin position="212"/>
        <end position="252"/>
    </location>
</feature>
<dbReference type="InterPro" id="IPR001452">
    <property type="entry name" value="SH3_domain"/>
</dbReference>
<keyword evidence="14" id="KW-1185">Reference proteome</keyword>
<evidence type="ECO:0000256" key="10">
    <source>
        <dbReference type="SAM" id="MobiDB-lite"/>
    </source>
</evidence>
<gene>
    <name evidence="13" type="ORF">OTU49_008086</name>
</gene>
<dbReference type="SUPFAM" id="SSF55753">
    <property type="entry name" value="Actin depolymerizing proteins"/>
    <property type="match status" value="1"/>
</dbReference>
<dbReference type="GO" id="GO:0030864">
    <property type="term" value="C:cortical actin cytoskeleton"/>
    <property type="evidence" value="ECO:0007669"/>
    <property type="project" value="TreeGrafter"/>
</dbReference>
<name>A0AAW0WRK3_CHEQU</name>
<dbReference type="Pfam" id="PF00241">
    <property type="entry name" value="Cofilin_ADF"/>
    <property type="match status" value="1"/>
</dbReference>
<dbReference type="GO" id="GO:0045773">
    <property type="term" value="P:positive regulation of axon extension"/>
    <property type="evidence" value="ECO:0007669"/>
    <property type="project" value="TreeGrafter"/>
</dbReference>
<comment type="similarity">
    <text evidence="2">Belongs to the ABP1 family.</text>
</comment>
<dbReference type="Gene3D" id="2.30.30.40">
    <property type="entry name" value="SH3 Domains"/>
    <property type="match status" value="1"/>
</dbReference>
<protein>
    <recommendedName>
        <fullName evidence="15">Drebrin-like protein</fullName>
    </recommendedName>
</protein>
<evidence type="ECO:0000256" key="6">
    <source>
        <dbReference type="ARBA" id="ARBA00023203"/>
    </source>
</evidence>
<dbReference type="GO" id="GO:0005884">
    <property type="term" value="C:actin filament"/>
    <property type="evidence" value="ECO:0007669"/>
    <property type="project" value="TreeGrafter"/>
</dbReference>
<evidence type="ECO:0000256" key="4">
    <source>
        <dbReference type="ARBA" id="ARBA00022490"/>
    </source>
</evidence>
<evidence type="ECO:0000259" key="11">
    <source>
        <dbReference type="PROSITE" id="PS50002"/>
    </source>
</evidence>
<evidence type="ECO:0000256" key="5">
    <source>
        <dbReference type="ARBA" id="ARBA00023054"/>
    </source>
</evidence>
<keyword evidence="6" id="KW-0009">Actin-binding</keyword>
<keyword evidence="3 8" id="KW-0728">SH3 domain</keyword>
<dbReference type="GO" id="GO:0014069">
    <property type="term" value="C:postsynaptic density"/>
    <property type="evidence" value="ECO:0007669"/>
    <property type="project" value="TreeGrafter"/>
</dbReference>
<dbReference type="PRINTS" id="PR00452">
    <property type="entry name" value="SH3DOMAIN"/>
</dbReference>
<dbReference type="EMBL" id="JARKIK010000064">
    <property type="protein sequence ID" value="KAK8730584.1"/>
    <property type="molecule type" value="Genomic_DNA"/>
</dbReference>
<dbReference type="SUPFAM" id="SSF50044">
    <property type="entry name" value="SH3-domain"/>
    <property type="match status" value="1"/>
</dbReference>
<feature type="region of interest" description="Disordered" evidence="10">
    <location>
        <begin position="544"/>
        <end position="589"/>
    </location>
</feature>
<feature type="compositionally biased region" description="Low complexity" evidence="10">
    <location>
        <begin position="544"/>
        <end position="559"/>
    </location>
</feature>
<dbReference type="PROSITE" id="PS50002">
    <property type="entry name" value="SH3"/>
    <property type="match status" value="1"/>
</dbReference>
<dbReference type="GO" id="GO:0030027">
    <property type="term" value="C:lamellipodium"/>
    <property type="evidence" value="ECO:0007669"/>
    <property type="project" value="TreeGrafter"/>
</dbReference>
<dbReference type="GO" id="GO:0045211">
    <property type="term" value="C:postsynaptic membrane"/>
    <property type="evidence" value="ECO:0007669"/>
    <property type="project" value="TreeGrafter"/>
</dbReference>
<feature type="region of interest" description="Disordered" evidence="10">
    <location>
        <begin position="324"/>
        <end position="401"/>
    </location>
</feature>
<evidence type="ECO:0000256" key="3">
    <source>
        <dbReference type="ARBA" id="ARBA00022443"/>
    </source>
</evidence>
<dbReference type="InterPro" id="IPR036028">
    <property type="entry name" value="SH3-like_dom_sf"/>
</dbReference>
<feature type="domain" description="ADF-H" evidence="12">
    <location>
        <begin position="2"/>
        <end position="133"/>
    </location>
</feature>
<dbReference type="Pfam" id="PF14604">
    <property type="entry name" value="SH3_9"/>
    <property type="match status" value="1"/>
</dbReference>